<accession>A0A926DUC4</accession>
<organism evidence="4 5">
    <name type="scientific">Bianquea renquensis</name>
    <dbReference type="NCBI Taxonomy" id="2763661"/>
    <lineage>
        <taxon>Bacteria</taxon>
        <taxon>Bacillati</taxon>
        <taxon>Bacillota</taxon>
        <taxon>Clostridia</taxon>
        <taxon>Eubacteriales</taxon>
        <taxon>Bianqueaceae</taxon>
        <taxon>Bianquea</taxon>
    </lineage>
</organism>
<dbReference type="InterPro" id="IPR046977">
    <property type="entry name" value="RsmC/RlmG"/>
</dbReference>
<evidence type="ECO:0000259" key="3">
    <source>
        <dbReference type="Pfam" id="PF05175"/>
    </source>
</evidence>
<dbReference type="Pfam" id="PF05175">
    <property type="entry name" value="MTS"/>
    <property type="match status" value="1"/>
</dbReference>
<dbReference type="Proteomes" id="UP000657006">
    <property type="component" value="Unassembled WGS sequence"/>
</dbReference>
<evidence type="ECO:0000313" key="4">
    <source>
        <dbReference type="EMBL" id="MBC8544846.1"/>
    </source>
</evidence>
<dbReference type="Gene3D" id="3.40.50.150">
    <property type="entry name" value="Vaccinia Virus protein VP39"/>
    <property type="match status" value="1"/>
</dbReference>
<dbReference type="GO" id="GO:0008757">
    <property type="term" value="F:S-adenosylmethionine-dependent methyltransferase activity"/>
    <property type="evidence" value="ECO:0007669"/>
    <property type="project" value="InterPro"/>
</dbReference>
<sequence>MADHYFSDHPDSRSDIREISYGLGSISMRFLTDHGVFSISRVDHGTDLVLKTVLKDRLTAPESVLDMGCGYGPIGLTLAKAWPTCSVTMLDVNSRAMELAEKNRVLNGLPEEIRIVRQEELAASRFEMVVTNPPVRAGKTTVYSLFALAQQHMAAQGALYVVLRKNQGAPSAAKELIRLFGNCEIINRQSGYHILKSRKAE</sequence>
<proteinExistence type="predicted"/>
<evidence type="ECO:0000313" key="5">
    <source>
        <dbReference type="Proteomes" id="UP000657006"/>
    </source>
</evidence>
<dbReference type="EMBL" id="JACRSQ010000034">
    <property type="protein sequence ID" value="MBC8544846.1"/>
    <property type="molecule type" value="Genomic_DNA"/>
</dbReference>
<comment type="caution">
    <text evidence="4">The sequence shown here is derived from an EMBL/GenBank/DDBJ whole genome shotgun (WGS) entry which is preliminary data.</text>
</comment>
<dbReference type="AlphaFoldDB" id="A0A926DUC4"/>
<reference evidence="4" key="1">
    <citation type="submission" date="2020-08" db="EMBL/GenBank/DDBJ databases">
        <title>Genome public.</title>
        <authorList>
            <person name="Liu C."/>
            <person name="Sun Q."/>
        </authorList>
    </citation>
    <scope>NUCLEOTIDE SEQUENCE</scope>
    <source>
        <strain evidence="4">NSJ-32</strain>
    </source>
</reference>
<dbReference type="InterPro" id="IPR029063">
    <property type="entry name" value="SAM-dependent_MTases_sf"/>
</dbReference>
<keyword evidence="2" id="KW-0808">Transferase</keyword>
<protein>
    <submittedName>
        <fullName evidence="4">Class I SAM-dependent methyltransferase</fullName>
    </submittedName>
</protein>
<name>A0A926DUC4_9FIRM</name>
<gene>
    <name evidence="4" type="ORF">H8730_14960</name>
</gene>
<evidence type="ECO:0000256" key="2">
    <source>
        <dbReference type="ARBA" id="ARBA00022679"/>
    </source>
</evidence>
<keyword evidence="1 4" id="KW-0489">Methyltransferase</keyword>
<feature type="domain" description="Methyltransferase small" evidence="3">
    <location>
        <begin position="28"/>
        <end position="196"/>
    </location>
</feature>
<dbReference type="SUPFAM" id="SSF53335">
    <property type="entry name" value="S-adenosyl-L-methionine-dependent methyltransferases"/>
    <property type="match status" value="1"/>
</dbReference>
<dbReference type="GO" id="GO:0032259">
    <property type="term" value="P:methylation"/>
    <property type="evidence" value="ECO:0007669"/>
    <property type="project" value="UniProtKB-KW"/>
</dbReference>
<dbReference type="PANTHER" id="PTHR47816:SF4">
    <property type="entry name" value="RIBOSOMAL RNA SMALL SUBUNIT METHYLTRANSFERASE C"/>
    <property type="match status" value="1"/>
</dbReference>
<dbReference type="CDD" id="cd02440">
    <property type="entry name" value="AdoMet_MTases"/>
    <property type="match status" value="1"/>
</dbReference>
<dbReference type="InterPro" id="IPR007848">
    <property type="entry name" value="Small_mtfrase_dom"/>
</dbReference>
<dbReference type="RefSeq" id="WP_177713958.1">
    <property type="nucleotide sequence ID" value="NZ_JACRSQ010000034.1"/>
</dbReference>
<keyword evidence="5" id="KW-1185">Reference proteome</keyword>
<dbReference type="PANTHER" id="PTHR47816">
    <property type="entry name" value="RIBOSOMAL RNA SMALL SUBUNIT METHYLTRANSFERASE C"/>
    <property type="match status" value="1"/>
</dbReference>
<evidence type="ECO:0000256" key="1">
    <source>
        <dbReference type="ARBA" id="ARBA00022603"/>
    </source>
</evidence>